<gene>
    <name evidence="1" type="ORF">FHX52_4508</name>
</gene>
<dbReference type="OrthoDB" id="370326at2"/>
<sequence length="309" mass="34156">MVTSEVLDWLLTGDAAAAYLATRDLLGRDDAGLQDRIATEGVGAALLAARGANGHWGRGFYQPKWTSSHYTLLHLKEIGLSPAHPAPRETVQVILATEKRPDGGVGPAGPPTPSDACVNGMALGYASWFGATEDLLRSIVDFLLAERVADGGFNCRHNRPRAHVTHSSMHTTVCVMEGVTTYLRSGRHYRRDELAEAVSSSAEFLLRHRLLRSERTGQVISPEFSRLHFPARWHYDVLRGLDCLAAAGVSRDERMDEALTLVRRRRRPDGRWSGNRSYPGVTYVPVERPGEPNPWLTVIAERVLLAYPD</sequence>
<organism evidence="1 2">
    <name type="scientific">Humibacillus xanthopallidus</name>
    <dbReference type="NCBI Taxonomy" id="412689"/>
    <lineage>
        <taxon>Bacteria</taxon>
        <taxon>Bacillati</taxon>
        <taxon>Actinomycetota</taxon>
        <taxon>Actinomycetes</taxon>
        <taxon>Micrococcales</taxon>
        <taxon>Intrasporangiaceae</taxon>
        <taxon>Humibacillus</taxon>
    </lineage>
</organism>
<dbReference type="InterPro" id="IPR008930">
    <property type="entry name" value="Terpenoid_cyclase/PrenylTrfase"/>
</dbReference>
<dbReference type="EMBL" id="VFQF01000003">
    <property type="protein sequence ID" value="TQN45269.1"/>
    <property type="molecule type" value="Genomic_DNA"/>
</dbReference>
<dbReference type="RefSeq" id="WP_141824515.1">
    <property type="nucleotide sequence ID" value="NZ_BAAAQC010000013.1"/>
</dbReference>
<dbReference type="Gene3D" id="1.50.10.20">
    <property type="match status" value="2"/>
</dbReference>
<protein>
    <recommendedName>
        <fullName evidence="3">Prenyltransferase/squalene oxidase-like repeat protein</fullName>
    </recommendedName>
</protein>
<proteinExistence type="predicted"/>
<evidence type="ECO:0008006" key="3">
    <source>
        <dbReference type="Google" id="ProtNLM"/>
    </source>
</evidence>
<evidence type="ECO:0000313" key="2">
    <source>
        <dbReference type="Proteomes" id="UP000320085"/>
    </source>
</evidence>
<dbReference type="AlphaFoldDB" id="A0A543PMG6"/>
<evidence type="ECO:0000313" key="1">
    <source>
        <dbReference type="EMBL" id="TQN45269.1"/>
    </source>
</evidence>
<dbReference type="Proteomes" id="UP000320085">
    <property type="component" value="Unassembled WGS sequence"/>
</dbReference>
<comment type="caution">
    <text evidence="1">The sequence shown here is derived from an EMBL/GenBank/DDBJ whole genome shotgun (WGS) entry which is preliminary data.</text>
</comment>
<name>A0A543PMG6_9MICO</name>
<reference evidence="1 2" key="1">
    <citation type="submission" date="2019-06" db="EMBL/GenBank/DDBJ databases">
        <title>Sequencing the genomes of 1000 actinobacteria strains.</title>
        <authorList>
            <person name="Klenk H.-P."/>
        </authorList>
    </citation>
    <scope>NUCLEOTIDE SEQUENCE [LARGE SCALE GENOMIC DNA]</scope>
    <source>
        <strain evidence="1 2">DSM 21776</strain>
    </source>
</reference>
<dbReference type="SUPFAM" id="SSF48239">
    <property type="entry name" value="Terpenoid cyclases/Protein prenyltransferases"/>
    <property type="match status" value="1"/>
</dbReference>
<accession>A0A543PMG6</accession>